<gene>
    <name evidence="3" type="ORF">FJY86_01535</name>
</gene>
<evidence type="ECO:0000313" key="3">
    <source>
        <dbReference type="EMBL" id="MBM3282006.1"/>
    </source>
</evidence>
<feature type="transmembrane region" description="Helical" evidence="2">
    <location>
        <begin position="48"/>
        <end position="66"/>
    </location>
</feature>
<keyword evidence="2" id="KW-0812">Transmembrane</keyword>
<accession>A0A8T4C681</accession>
<feature type="region of interest" description="Disordered" evidence="1">
    <location>
        <begin position="1"/>
        <end position="29"/>
    </location>
</feature>
<evidence type="ECO:0000256" key="2">
    <source>
        <dbReference type="SAM" id="Phobius"/>
    </source>
</evidence>
<comment type="caution">
    <text evidence="3">The sequence shown here is derived from an EMBL/GenBank/DDBJ whole genome shotgun (WGS) entry which is preliminary data.</text>
</comment>
<proteinExistence type="predicted"/>
<evidence type="ECO:0008006" key="5">
    <source>
        <dbReference type="Google" id="ProtNLM"/>
    </source>
</evidence>
<keyword evidence="2" id="KW-1133">Transmembrane helix</keyword>
<dbReference type="AlphaFoldDB" id="A0A8T4C681"/>
<organism evidence="3 4">
    <name type="scientific">Candidatus Iainarchaeum sp</name>
    <dbReference type="NCBI Taxonomy" id="3101447"/>
    <lineage>
        <taxon>Archaea</taxon>
        <taxon>Candidatus Iainarchaeota</taxon>
        <taxon>Candidatus Iainarchaeia</taxon>
        <taxon>Candidatus Iainarchaeales</taxon>
        <taxon>Candidatus Iainarchaeaceae</taxon>
        <taxon>Candidatus Iainarchaeum</taxon>
    </lineage>
</organism>
<keyword evidence="2" id="KW-0472">Membrane</keyword>
<evidence type="ECO:0000256" key="1">
    <source>
        <dbReference type="SAM" id="MobiDB-lite"/>
    </source>
</evidence>
<name>A0A8T4C681_9ARCH</name>
<evidence type="ECO:0000313" key="4">
    <source>
        <dbReference type="Proteomes" id="UP000774699"/>
    </source>
</evidence>
<reference evidence="3" key="1">
    <citation type="submission" date="2019-03" db="EMBL/GenBank/DDBJ databases">
        <title>Lake Tanganyika Metagenome-Assembled Genomes (MAGs).</title>
        <authorList>
            <person name="Tran P."/>
        </authorList>
    </citation>
    <scope>NUCLEOTIDE SEQUENCE</scope>
    <source>
        <strain evidence="3">M_DeepCast_50m_m2_156</strain>
    </source>
</reference>
<dbReference type="Proteomes" id="UP000774699">
    <property type="component" value="Unassembled WGS sequence"/>
</dbReference>
<dbReference type="EMBL" id="VGJJ01000006">
    <property type="protein sequence ID" value="MBM3282006.1"/>
    <property type="molecule type" value="Genomic_DNA"/>
</dbReference>
<protein>
    <recommendedName>
        <fullName evidence="5">Carboxypeptidase regulatory-like domain-containing protein</fullName>
    </recommendedName>
</protein>
<sequence>MYPETEIENDNAGAFNDTNEGGFGGEYGPQPSPIDTAKEFFQKNGKSLLILLVVGVAGFFLYDYLIGSLVKTTISVEDTEGMEIDSVEALLYEGSNAQPAKTFYGTLTLDLRPGDYRVEVDTSGSEYTNTRDFSFNVSPEDKKDGSTQTMVVEKDLDVKLINVSLPTTLVAGQQDAQGTITIQFGPAQSEPVELVFEDAFEAMDIVTQPSIISGGANSTVIVNVLISIPSTIKVANTKTGDTKSGTIRVKYLKEEEKIPFTLFKTFSLDTNPKTPQTFAATANKLYTKTFTIKNNAGADLSEGIRADVTIKSSQENTLGEISSWFTWLPSQPFDALKKGASVLAQMQLFAPANANTDTITGEIKFYTGFWSQIIPFTLNLTEAKVEMKTTIDGAPLTKTYTIAKNANGTYETENALLKIENLGALPIENILLETGGCDEYIKLLDTTFFFDLTLNEKGKTGSSKTTTLQITAPLTALPGSTQNCLVQLSYLDPKTGDVAQNEPINVVVETQ</sequence>